<evidence type="ECO:0000256" key="3">
    <source>
        <dbReference type="ARBA" id="ARBA00022598"/>
    </source>
</evidence>
<dbReference type="InterPro" id="IPR029062">
    <property type="entry name" value="Class_I_gatase-like"/>
</dbReference>
<feature type="active site" evidence="9">
    <location>
        <position position="511"/>
    </location>
</feature>
<evidence type="ECO:0000256" key="9">
    <source>
        <dbReference type="HAMAP-Rule" id="MF_01227"/>
    </source>
</evidence>
<dbReference type="Pfam" id="PF00117">
    <property type="entry name" value="GATase"/>
    <property type="match status" value="1"/>
</dbReference>
<dbReference type="InterPro" id="IPR004468">
    <property type="entry name" value="CTP_synthase"/>
</dbReference>
<organism evidence="13 14">
    <name type="scientific">Ktedonobacter robiniae</name>
    <dbReference type="NCBI Taxonomy" id="2778365"/>
    <lineage>
        <taxon>Bacteria</taxon>
        <taxon>Bacillati</taxon>
        <taxon>Chloroflexota</taxon>
        <taxon>Ktedonobacteria</taxon>
        <taxon>Ktedonobacterales</taxon>
        <taxon>Ktedonobacteraceae</taxon>
        <taxon>Ktedonobacter</taxon>
    </lineage>
</organism>
<keyword evidence="4 9" id="KW-0547">Nucleotide-binding</keyword>
<evidence type="ECO:0000259" key="11">
    <source>
        <dbReference type="Pfam" id="PF00117"/>
    </source>
</evidence>
<feature type="region of interest" description="Amidoligase domain" evidence="9">
    <location>
        <begin position="1"/>
        <end position="267"/>
    </location>
</feature>
<evidence type="ECO:0000256" key="5">
    <source>
        <dbReference type="ARBA" id="ARBA00022840"/>
    </source>
</evidence>
<accession>A0ABQ3UJA9</accession>
<keyword evidence="5 9" id="KW-0067">ATP-binding</keyword>
<sequence>MSKFIFVTGGVASSVGKGISVASLGRLLKNRGVSVSLMKLDPYINVDPGTMSPYQHGEVFVTDDGAEADLDLGHYERFTDEPVYQANNITTGQVYASVIAKERRGEYLGGTIQVIPHITNEIKARMHAVARHSDADVVIVEVGGTVGDIEGEPFLEAIRQMRKDVGRRDVLYLHVTLLPYLGASKELKTKPTQHSVKELLRVGIQPDVILCRSDHEVSDELREKIALFCNIEARAVIPLLTADTIYEVPLVLEEAGLGEYLVQELGLPQQAPDTKWDEWKKLVAKIKSPRPEVTIGLVGKYVELHDAYMSVAESLHHAGWFHDVDVRIKWINSEALEKMNEAEVLEGLSGIVVPGGFGHRGIEGKIKAASFARRNNIPYLGLCLGMQVAVVEFARNVLGLKEANSSEFDPQTPNPVIDLMLTQRQVADKGGTMRLGNWVCCLTRDTKAYAAYNEPIVFERHRHRYEFNSEYRKRMEAHGLVVSGRSADNSLVEIIEVKDHPWFVASQFHPEFKSRPTRPHPLFRDFVGASVTIAQQQQSQEGTQEEKDTLATNR</sequence>
<evidence type="ECO:0000256" key="10">
    <source>
        <dbReference type="SAM" id="MobiDB-lite"/>
    </source>
</evidence>
<evidence type="ECO:0000313" key="13">
    <source>
        <dbReference type="EMBL" id="GHO52786.1"/>
    </source>
</evidence>
<feature type="binding site" evidence="9">
    <location>
        <position position="54"/>
    </location>
    <ligand>
        <name>L-glutamine</name>
        <dbReference type="ChEBI" id="CHEBI:58359"/>
    </ligand>
</feature>
<comment type="activity regulation">
    <text evidence="9">Allosterically activated by GTP, when glutamine is the substrate; GTP has no effect on the reaction when ammonia is the substrate. The allosteric effector GTP functions by stabilizing the protein conformation that binds the tetrahedral intermediate(s) formed during glutamine hydrolysis. Inhibited by the product CTP, via allosteric rather than competitive inhibition.</text>
</comment>
<comment type="catalytic activity">
    <reaction evidence="9">
        <text>L-glutamine + H2O = L-glutamate + NH4(+)</text>
        <dbReference type="Rhea" id="RHEA:15889"/>
        <dbReference type="ChEBI" id="CHEBI:15377"/>
        <dbReference type="ChEBI" id="CHEBI:28938"/>
        <dbReference type="ChEBI" id="CHEBI:29985"/>
        <dbReference type="ChEBI" id="CHEBI:58359"/>
    </reaction>
</comment>
<comment type="catalytic activity">
    <reaction evidence="8 9">
        <text>UTP + L-glutamine + ATP + H2O = CTP + L-glutamate + ADP + phosphate + 2 H(+)</text>
        <dbReference type="Rhea" id="RHEA:26426"/>
        <dbReference type="ChEBI" id="CHEBI:15377"/>
        <dbReference type="ChEBI" id="CHEBI:15378"/>
        <dbReference type="ChEBI" id="CHEBI:29985"/>
        <dbReference type="ChEBI" id="CHEBI:30616"/>
        <dbReference type="ChEBI" id="CHEBI:37563"/>
        <dbReference type="ChEBI" id="CHEBI:43474"/>
        <dbReference type="ChEBI" id="CHEBI:46398"/>
        <dbReference type="ChEBI" id="CHEBI:58359"/>
        <dbReference type="ChEBI" id="CHEBI:456216"/>
        <dbReference type="EC" id="6.3.4.2"/>
    </reaction>
</comment>
<keyword evidence="3 9" id="KW-0436">Ligase</keyword>
<dbReference type="InterPro" id="IPR017926">
    <property type="entry name" value="GATASE"/>
</dbReference>
<feature type="binding site" evidence="9">
    <location>
        <position position="224"/>
    </location>
    <ligand>
        <name>UTP</name>
        <dbReference type="ChEBI" id="CHEBI:46398"/>
    </ligand>
</feature>
<keyword evidence="7 9" id="KW-0665">Pyrimidine biosynthesis</keyword>
<dbReference type="InterPro" id="IPR027417">
    <property type="entry name" value="P-loop_NTPase"/>
</dbReference>
<dbReference type="SUPFAM" id="SSF52317">
    <property type="entry name" value="Class I glutamine amidotransferase-like"/>
    <property type="match status" value="1"/>
</dbReference>
<comment type="caution">
    <text evidence="13">The sequence shown here is derived from an EMBL/GenBank/DDBJ whole genome shotgun (WGS) entry which is preliminary data.</text>
</comment>
<evidence type="ECO:0000256" key="6">
    <source>
        <dbReference type="ARBA" id="ARBA00022962"/>
    </source>
</evidence>
<reference evidence="13 14" key="1">
    <citation type="journal article" date="2021" name="Int. J. Syst. Evol. Microbiol.">
        <title>Reticulibacter mediterranei gen. nov., sp. nov., within the new family Reticulibacteraceae fam. nov., and Ktedonospora formicarum gen. nov., sp. nov., Ktedonobacter robiniae sp. nov., Dictyobacter formicarum sp. nov. and Dictyobacter arantiisoli sp. nov., belonging to the class Ktedonobacteria.</title>
        <authorList>
            <person name="Yabe S."/>
            <person name="Zheng Y."/>
            <person name="Wang C.M."/>
            <person name="Sakai Y."/>
            <person name="Abe K."/>
            <person name="Yokota A."/>
            <person name="Donadio S."/>
            <person name="Cavaletti L."/>
            <person name="Monciardini P."/>
        </authorList>
    </citation>
    <scope>NUCLEOTIDE SEQUENCE [LARGE SCALE GENOMIC DNA]</scope>
    <source>
        <strain evidence="13 14">SOSP1-30</strain>
    </source>
</reference>
<evidence type="ECO:0000256" key="1">
    <source>
        <dbReference type="ARBA" id="ARBA00005171"/>
    </source>
</evidence>
<dbReference type="PANTHER" id="PTHR11550">
    <property type="entry name" value="CTP SYNTHASE"/>
    <property type="match status" value="1"/>
</dbReference>
<gene>
    <name evidence="9 13" type="primary">pyrG</name>
    <name evidence="13" type="ORF">KSB_12610</name>
</gene>
<evidence type="ECO:0000256" key="4">
    <source>
        <dbReference type="ARBA" id="ARBA00022741"/>
    </source>
</evidence>
<feature type="binding site" evidence="9">
    <location>
        <begin position="14"/>
        <end position="19"/>
    </location>
    <ligand>
        <name>ATP</name>
        <dbReference type="ChEBI" id="CHEBI:30616"/>
    </ligand>
</feature>
<feature type="active site" evidence="9">
    <location>
        <position position="509"/>
    </location>
</feature>
<keyword evidence="14" id="KW-1185">Reference proteome</keyword>
<dbReference type="NCBIfam" id="TIGR00337">
    <property type="entry name" value="PyrG"/>
    <property type="match status" value="1"/>
</dbReference>
<keyword evidence="9" id="KW-0479">Metal-binding</keyword>
<proteinExistence type="inferred from homology"/>
<feature type="binding site" evidence="9">
    <location>
        <position position="71"/>
    </location>
    <ligand>
        <name>Mg(2+)</name>
        <dbReference type="ChEBI" id="CHEBI:18420"/>
    </ligand>
</feature>
<keyword evidence="6 9" id="KW-0315">Glutamine amidotransferase</keyword>
<dbReference type="HAMAP" id="MF_01227">
    <property type="entry name" value="PyrG"/>
    <property type="match status" value="1"/>
</dbReference>
<comment type="miscellaneous">
    <text evidence="9">CTPSs have evolved a hybrid strategy for distinguishing between UTP and CTP. The overlapping regions of the product feedback inhibitory and substrate sites recognize a common feature in both compounds, the triphosphate moiety. To differentiate isosteric substrate and product pyrimidine rings, an additional pocket far from the expected kinase/ligase catalytic site, specifically recognizes the cytosine and ribose portions of the product inhibitor.</text>
</comment>
<feature type="binding site" evidence="9">
    <location>
        <position position="224"/>
    </location>
    <ligand>
        <name>CTP</name>
        <dbReference type="ChEBI" id="CHEBI:37563"/>
        <note>allosteric inhibitor</note>
    </ligand>
</feature>
<feature type="binding site" evidence="9">
    <location>
        <begin position="384"/>
        <end position="387"/>
    </location>
    <ligand>
        <name>L-glutamine</name>
        <dbReference type="ChEBI" id="CHEBI:58359"/>
    </ligand>
</feature>
<feature type="binding site" evidence="9">
    <location>
        <begin position="188"/>
        <end position="193"/>
    </location>
    <ligand>
        <name>UTP</name>
        <dbReference type="ChEBI" id="CHEBI:46398"/>
    </ligand>
</feature>
<comment type="subunit">
    <text evidence="9">Homotetramer.</text>
</comment>
<evidence type="ECO:0000256" key="8">
    <source>
        <dbReference type="ARBA" id="ARBA00047781"/>
    </source>
</evidence>
<dbReference type="PROSITE" id="PS51273">
    <property type="entry name" value="GATASE_TYPE_1"/>
    <property type="match status" value="1"/>
</dbReference>
<dbReference type="RefSeq" id="WP_201369655.1">
    <property type="nucleotide sequence ID" value="NZ_BNJG01000001.1"/>
</dbReference>
<feature type="binding site" evidence="9">
    <location>
        <position position="464"/>
    </location>
    <ligand>
        <name>L-glutamine</name>
        <dbReference type="ChEBI" id="CHEBI:58359"/>
    </ligand>
</feature>
<comment type="function">
    <text evidence="9">Catalyzes the ATP-dependent amination of UTP to CTP with either L-glutamine or ammonia as the source of nitrogen. Regulates intracellular CTP levels through interactions with the four ribonucleotide triphosphates.</text>
</comment>
<evidence type="ECO:0000256" key="2">
    <source>
        <dbReference type="ARBA" id="ARBA00007533"/>
    </source>
</evidence>
<name>A0ABQ3UJA9_9CHLR</name>
<dbReference type="Gene3D" id="3.40.50.300">
    <property type="entry name" value="P-loop containing nucleotide triphosphate hydrolases"/>
    <property type="match status" value="1"/>
</dbReference>
<feature type="binding site" evidence="9">
    <location>
        <position position="242"/>
    </location>
    <ligand>
        <name>ATP</name>
        <dbReference type="ChEBI" id="CHEBI:30616"/>
    </ligand>
</feature>
<dbReference type="PANTHER" id="PTHR11550:SF0">
    <property type="entry name" value="CTP SYNTHASE-RELATED"/>
    <property type="match status" value="1"/>
</dbReference>
<dbReference type="Gene3D" id="3.40.50.880">
    <property type="match status" value="1"/>
</dbReference>
<dbReference type="CDD" id="cd01746">
    <property type="entry name" value="GATase1_CTP_Synthase"/>
    <property type="match status" value="1"/>
</dbReference>
<feature type="binding site" evidence="9">
    <location>
        <position position="71"/>
    </location>
    <ligand>
        <name>ATP</name>
        <dbReference type="ChEBI" id="CHEBI:30616"/>
    </ligand>
</feature>
<dbReference type="InterPro" id="IPR033828">
    <property type="entry name" value="GATase1_CTP_Synthase"/>
</dbReference>
<dbReference type="NCBIfam" id="NF003792">
    <property type="entry name" value="PRK05380.1"/>
    <property type="match status" value="1"/>
</dbReference>
<feature type="binding site" evidence="9">
    <location>
        <position position="356"/>
    </location>
    <ligand>
        <name>L-glutamine</name>
        <dbReference type="ChEBI" id="CHEBI:58359"/>
    </ligand>
</feature>
<evidence type="ECO:0000259" key="12">
    <source>
        <dbReference type="Pfam" id="PF06418"/>
    </source>
</evidence>
<feature type="binding site" evidence="9">
    <location>
        <begin position="148"/>
        <end position="150"/>
    </location>
    <ligand>
        <name>CTP</name>
        <dbReference type="ChEBI" id="CHEBI:37563"/>
        <note>allosteric inhibitor</note>
    </ligand>
</feature>
<dbReference type="CDD" id="cd03113">
    <property type="entry name" value="CTPS_N"/>
    <property type="match status" value="1"/>
</dbReference>
<dbReference type="SUPFAM" id="SSF52540">
    <property type="entry name" value="P-loop containing nucleoside triphosphate hydrolases"/>
    <property type="match status" value="1"/>
</dbReference>
<feature type="binding site" evidence="9">
    <location>
        <position position="141"/>
    </location>
    <ligand>
        <name>Mg(2+)</name>
        <dbReference type="ChEBI" id="CHEBI:18420"/>
    </ligand>
</feature>
<feature type="binding site" evidence="9">
    <location>
        <begin position="188"/>
        <end position="193"/>
    </location>
    <ligand>
        <name>CTP</name>
        <dbReference type="ChEBI" id="CHEBI:37563"/>
        <note>allosteric inhibitor</note>
    </ligand>
</feature>
<keyword evidence="9" id="KW-0460">Magnesium</keyword>
<evidence type="ECO:0000256" key="7">
    <source>
        <dbReference type="ARBA" id="ARBA00022975"/>
    </source>
</evidence>
<feature type="binding site" evidence="9">
    <location>
        <position position="13"/>
    </location>
    <ligand>
        <name>UTP</name>
        <dbReference type="ChEBI" id="CHEBI:46398"/>
    </ligand>
</feature>
<feature type="binding site" evidence="9">
    <location>
        <position position="13"/>
    </location>
    <ligand>
        <name>CTP</name>
        <dbReference type="ChEBI" id="CHEBI:37563"/>
        <note>allosteric inhibitor</note>
    </ligand>
</feature>
<comment type="catalytic activity">
    <reaction evidence="9">
        <text>UTP + NH4(+) + ATP = CTP + ADP + phosphate + 2 H(+)</text>
        <dbReference type="Rhea" id="RHEA:16597"/>
        <dbReference type="ChEBI" id="CHEBI:15378"/>
        <dbReference type="ChEBI" id="CHEBI:28938"/>
        <dbReference type="ChEBI" id="CHEBI:30616"/>
        <dbReference type="ChEBI" id="CHEBI:37563"/>
        <dbReference type="ChEBI" id="CHEBI:43474"/>
        <dbReference type="ChEBI" id="CHEBI:46398"/>
        <dbReference type="ChEBI" id="CHEBI:456216"/>
    </reaction>
</comment>
<feature type="active site" description="Nucleophile; for glutamine hydrolysis" evidence="9">
    <location>
        <position position="383"/>
    </location>
</feature>
<dbReference type="EMBL" id="BNJG01000001">
    <property type="protein sequence ID" value="GHO52786.1"/>
    <property type="molecule type" value="Genomic_DNA"/>
</dbReference>
<feature type="domain" description="Glutamine amidotransferase" evidence="11">
    <location>
        <begin position="304"/>
        <end position="527"/>
    </location>
</feature>
<evidence type="ECO:0000313" key="14">
    <source>
        <dbReference type="Proteomes" id="UP000654345"/>
    </source>
</evidence>
<feature type="region of interest" description="Disordered" evidence="10">
    <location>
        <begin position="534"/>
        <end position="554"/>
    </location>
</feature>
<comment type="pathway">
    <text evidence="1 9">Pyrimidine metabolism; CTP biosynthesis via de novo pathway; CTP from UDP: step 2/2.</text>
</comment>
<protein>
    <recommendedName>
        <fullName evidence="9">CTP synthase</fullName>
        <ecNumber evidence="9">6.3.4.2</ecNumber>
    </recommendedName>
    <alternativeName>
        <fullName evidence="9">Cytidine 5'-triphosphate synthase</fullName>
    </alternativeName>
    <alternativeName>
        <fullName evidence="9">Cytidine triphosphate synthetase</fullName>
        <shortName evidence="9">CTP synthetase</shortName>
        <shortName evidence="9">CTPS</shortName>
    </alternativeName>
    <alternativeName>
        <fullName evidence="9">UTP--ammonia ligase</fullName>
    </alternativeName>
</protein>
<dbReference type="Proteomes" id="UP000654345">
    <property type="component" value="Unassembled WGS sequence"/>
</dbReference>
<dbReference type="EC" id="6.3.4.2" evidence="9"/>
<dbReference type="Pfam" id="PF06418">
    <property type="entry name" value="CTP_synth_N"/>
    <property type="match status" value="1"/>
</dbReference>
<comment type="similarity">
    <text evidence="2 9">Belongs to the CTP synthase family.</text>
</comment>
<feature type="domain" description="CTP synthase N-terminal" evidence="12">
    <location>
        <begin position="3"/>
        <end position="267"/>
    </location>
</feature>
<feature type="binding site" evidence="9">
    <location>
        <position position="407"/>
    </location>
    <ligand>
        <name>L-glutamine</name>
        <dbReference type="ChEBI" id="CHEBI:58359"/>
    </ligand>
</feature>
<dbReference type="InterPro" id="IPR017456">
    <property type="entry name" value="CTP_synthase_N"/>
</dbReference>
<comment type="caution">
    <text evidence="9">Lacks conserved residue(s) required for the propagation of feature annotation.</text>
</comment>
<feature type="compositionally biased region" description="Basic and acidic residues" evidence="10">
    <location>
        <begin position="544"/>
        <end position="554"/>
    </location>
</feature>